<name>A0ABS3Z3C5_9BACT</name>
<evidence type="ECO:0000256" key="1">
    <source>
        <dbReference type="SAM" id="Phobius"/>
    </source>
</evidence>
<reference evidence="2 3" key="1">
    <citation type="submission" date="2021-03" db="EMBL/GenBank/DDBJ databases">
        <title>Assistant Professor.</title>
        <authorList>
            <person name="Huq M.A."/>
        </authorList>
    </citation>
    <scope>NUCLEOTIDE SEQUENCE [LARGE SCALE GENOMIC DNA]</scope>
    <source>
        <strain evidence="2 3">MAH-29</strain>
    </source>
</reference>
<dbReference type="Pfam" id="PF14373">
    <property type="entry name" value="Imm_superinfect"/>
    <property type="match status" value="1"/>
</dbReference>
<evidence type="ECO:0000313" key="2">
    <source>
        <dbReference type="EMBL" id="MBO9204661.1"/>
    </source>
</evidence>
<keyword evidence="1" id="KW-0812">Transmembrane</keyword>
<dbReference type="Proteomes" id="UP000677244">
    <property type="component" value="Unassembled WGS sequence"/>
</dbReference>
<keyword evidence="1" id="KW-1133">Transmembrane helix</keyword>
<feature type="transmembrane region" description="Helical" evidence="1">
    <location>
        <begin position="7"/>
        <end position="27"/>
    </location>
</feature>
<evidence type="ECO:0000313" key="3">
    <source>
        <dbReference type="Proteomes" id="UP000677244"/>
    </source>
</evidence>
<protein>
    <submittedName>
        <fullName evidence="2">Superinfection immunity protein</fullName>
    </submittedName>
</protein>
<dbReference type="EMBL" id="JAGHKO010000014">
    <property type="protein sequence ID" value="MBO9204661.1"/>
    <property type="molecule type" value="Genomic_DNA"/>
</dbReference>
<sequence length="66" mass="7526">MPGGSEWILVMLVLLPLYFLPSIIAIARKNPNTTPIVILNLLLGWTFLGWIGTLYWAFRNKQPQQS</sequence>
<keyword evidence="3" id="KW-1185">Reference proteome</keyword>
<keyword evidence="1" id="KW-0472">Membrane</keyword>
<gene>
    <name evidence="2" type="ORF">J7I42_30515</name>
</gene>
<proteinExistence type="predicted"/>
<dbReference type="InterPro" id="IPR016410">
    <property type="entry name" value="Phage_imm"/>
</dbReference>
<accession>A0ABS3Z3C5</accession>
<organism evidence="2 3">
    <name type="scientific">Niastella soli</name>
    <dbReference type="NCBI Taxonomy" id="2821487"/>
    <lineage>
        <taxon>Bacteria</taxon>
        <taxon>Pseudomonadati</taxon>
        <taxon>Bacteroidota</taxon>
        <taxon>Chitinophagia</taxon>
        <taxon>Chitinophagales</taxon>
        <taxon>Chitinophagaceae</taxon>
        <taxon>Niastella</taxon>
    </lineage>
</organism>
<comment type="caution">
    <text evidence="2">The sequence shown here is derived from an EMBL/GenBank/DDBJ whole genome shotgun (WGS) entry which is preliminary data.</text>
</comment>
<feature type="transmembrane region" description="Helical" evidence="1">
    <location>
        <begin position="33"/>
        <end position="58"/>
    </location>
</feature>